<sequence length="207" mass="23431">MANLTPLVRIVDDDPTICDSQSFFLQLAGWQTVTYQDPVTFLERDDWDRPGCIILDVRMPSLSGLEVQQELNKRGVDLPIIFLSAHGDIEMAMNCVEQGAFNFLVKPPIPEKLKDLVEKAIKLNKSQRKIKKETEELQKLFSQLTSTEQMVARQVAKGLTNKMIGEVLDMSERTVQSHRSKVFAKLDVGNAVELFQFLSDMDNSSNL</sequence>
<evidence type="ECO:0000256" key="2">
    <source>
        <dbReference type="ARBA" id="ARBA00023125"/>
    </source>
</evidence>
<dbReference type="InterPro" id="IPR011006">
    <property type="entry name" value="CheY-like_superfamily"/>
</dbReference>
<feature type="domain" description="HTH luxR-type" evidence="6">
    <location>
        <begin position="137"/>
        <end position="202"/>
    </location>
</feature>
<evidence type="ECO:0000313" key="8">
    <source>
        <dbReference type="EMBL" id="OXE47765.1"/>
    </source>
</evidence>
<dbReference type="PROSITE" id="PS50110">
    <property type="entry name" value="RESPONSE_REGULATORY"/>
    <property type="match status" value="1"/>
</dbReference>
<keyword evidence="3" id="KW-0804">Transcription</keyword>
<dbReference type="GO" id="GO:0000160">
    <property type="term" value="P:phosphorelay signal transduction system"/>
    <property type="evidence" value="ECO:0007669"/>
    <property type="project" value="InterPro"/>
</dbReference>
<dbReference type="SUPFAM" id="SSF46894">
    <property type="entry name" value="C-terminal effector domain of the bipartite response regulators"/>
    <property type="match status" value="1"/>
</dbReference>
<evidence type="ECO:0000313" key="9">
    <source>
        <dbReference type="Proteomes" id="UP000214610"/>
    </source>
</evidence>
<dbReference type="Pfam" id="PF00196">
    <property type="entry name" value="GerE"/>
    <property type="match status" value="1"/>
</dbReference>
<feature type="modified residue" description="4-aspartylphosphate" evidence="4">
    <location>
        <position position="56"/>
    </location>
</feature>
<keyword evidence="2 8" id="KW-0238">DNA-binding</keyword>
<dbReference type="Gene3D" id="3.40.50.2300">
    <property type="match status" value="1"/>
</dbReference>
<feature type="domain" description="Response regulatory" evidence="7">
    <location>
        <begin position="7"/>
        <end position="121"/>
    </location>
</feature>
<gene>
    <name evidence="8" type="ORF">ADH67_08290</name>
</gene>
<proteinExistence type="predicted"/>
<keyword evidence="5" id="KW-0175">Coiled coil</keyword>
<dbReference type="Gene3D" id="1.10.10.10">
    <property type="entry name" value="Winged helix-like DNA-binding domain superfamily/Winged helix DNA-binding domain"/>
    <property type="match status" value="1"/>
</dbReference>
<dbReference type="InterPro" id="IPR016032">
    <property type="entry name" value="Sig_transdc_resp-reg_C-effctor"/>
</dbReference>
<dbReference type="PANTHER" id="PTHR44688:SF16">
    <property type="entry name" value="DNA-BINDING TRANSCRIPTIONAL ACTIVATOR DEVR_DOSR"/>
    <property type="match status" value="1"/>
</dbReference>
<dbReference type="InterPro" id="IPR036388">
    <property type="entry name" value="WH-like_DNA-bd_sf"/>
</dbReference>
<dbReference type="InterPro" id="IPR000792">
    <property type="entry name" value="Tscrpt_reg_LuxR_C"/>
</dbReference>
<dbReference type="PRINTS" id="PR00038">
    <property type="entry name" value="HTHLUXR"/>
</dbReference>
<feature type="coiled-coil region" evidence="5">
    <location>
        <begin position="116"/>
        <end position="150"/>
    </location>
</feature>
<evidence type="ECO:0000256" key="5">
    <source>
        <dbReference type="SAM" id="Coils"/>
    </source>
</evidence>
<dbReference type="Proteomes" id="UP000214610">
    <property type="component" value="Unassembled WGS sequence"/>
</dbReference>
<dbReference type="Pfam" id="PF00072">
    <property type="entry name" value="Response_reg"/>
    <property type="match status" value="1"/>
</dbReference>
<keyword evidence="9" id="KW-1185">Reference proteome</keyword>
<reference evidence="9" key="1">
    <citation type="submission" date="2017-05" db="EMBL/GenBank/DDBJ databases">
        <title>Improved OligoMM genomes.</title>
        <authorList>
            <person name="Garzetti D."/>
        </authorList>
    </citation>
    <scope>NUCLEOTIDE SEQUENCE [LARGE SCALE GENOMIC DNA]</scope>
    <source>
        <strain evidence="9">YL45</strain>
    </source>
</reference>
<evidence type="ECO:0000259" key="7">
    <source>
        <dbReference type="PROSITE" id="PS50110"/>
    </source>
</evidence>
<name>A0A227KIS4_9BURK</name>
<evidence type="ECO:0000259" key="6">
    <source>
        <dbReference type="PROSITE" id="PS50043"/>
    </source>
</evidence>
<dbReference type="AlphaFoldDB" id="A0A227KIS4"/>
<dbReference type="InterPro" id="IPR001789">
    <property type="entry name" value="Sig_transdc_resp-reg_receiver"/>
</dbReference>
<accession>A0A227KIS4</accession>
<dbReference type="EMBL" id="NHMP01000004">
    <property type="protein sequence ID" value="OXE47765.1"/>
    <property type="molecule type" value="Genomic_DNA"/>
</dbReference>
<dbReference type="PROSITE" id="PS50043">
    <property type="entry name" value="HTH_LUXR_2"/>
    <property type="match status" value="1"/>
</dbReference>
<dbReference type="GeneID" id="78362803"/>
<dbReference type="CDD" id="cd06170">
    <property type="entry name" value="LuxR_C_like"/>
    <property type="match status" value="1"/>
</dbReference>
<dbReference type="GO" id="GO:0006355">
    <property type="term" value="P:regulation of DNA-templated transcription"/>
    <property type="evidence" value="ECO:0007669"/>
    <property type="project" value="InterPro"/>
</dbReference>
<organism evidence="8 9">
    <name type="scientific">Turicimonas muris</name>
    <dbReference type="NCBI Taxonomy" id="1796652"/>
    <lineage>
        <taxon>Bacteria</taxon>
        <taxon>Pseudomonadati</taxon>
        <taxon>Pseudomonadota</taxon>
        <taxon>Betaproteobacteria</taxon>
        <taxon>Burkholderiales</taxon>
        <taxon>Sutterellaceae</taxon>
        <taxon>Turicimonas</taxon>
    </lineage>
</organism>
<dbReference type="SMART" id="SM00448">
    <property type="entry name" value="REC"/>
    <property type="match status" value="1"/>
</dbReference>
<dbReference type="SMART" id="SM00421">
    <property type="entry name" value="HTH_LUXR"/>
    <property type="match status" value="1"/>
</dbReference>
<protein>
    <submittedName>
        <fullName evidence="8">DNA-binding response regulator</fullName>
    </submittedName>
</protein>
<dbReference type="GO" id="GO:0003677">
    <property type="term" value="F:DNA binding"/>
    <property type="evidence" value="ECO:0007669"/>
    <property type="project" value="UniProtKB-KW"/>
</dbReference>
<dbReference type="SUPFAM" id="SSF52172">
    <property type="entry name" value="CheY-like"/>
    <property type="match status" value="1"/>
</dbReference>
<comment type="caution">
    <text evidence="8">The sequence shown here is derived from an EMBL/GenBank/DDBJ whole genome shotgun (WGS) entry which is preliminary data.</text>
</comment>
<dbReference type="RefSeq" id="WP_066595316.1">
    <property type="nucleotide sequence ID" value="NZ_CAJTBZ010000007.1"/>
</dbReference>
<evidence type="ECO:0000256" key="4">
    <source>
        <dbReference type="PROSITE-ProRule" id="PRU00169"/>
    </source>
</evidence>
<keyword evidence="1" id="KW-0805">Transcription regulation</keyword>
<keyword evidence="4" id="KW-0597">Phosphoprotein</keyword>
<evidence type="ECO:0000256" key="1">
    <source>
        <dbReference type="ARBA" id="ARBA00023015"/>
    </source>
</evidence>
<dbReference type="PANTHER" id="PTHR44688">
    <property type="entry name" value="DNA-BINDING TRANSCRIPTIONAL ACTIVATOR DEVR_DOSR"/>
    <property type="match status" value="1"/>
</dbReference>
<evidence type="ECO:0000256" key="3">
    <source>
        <dbReference type="ARBA" id="ARBA00023163"/>
    </source>
</evidence>